<reference evidence="1" key="1">
    <citation type="submission" date="2021-06" db="EMBL/GenBank/DDBJ databases">
        <authorList>
            <person name="Kallberg Y."/>
            <person name="Tangrot J."/>
            <person name="Rosling A."/>
        </authorList>
    </citation>
    <scope>NUCLEOTIDE SEQUENCE</scope>
    <source>
        <strain evidence="1">UK204</strain>
    </source>
</reference>
<evidence type="ECO:0000313" key="2">
    <source>
        <dbReference type="Proteomes" id="UP000789570"/>
    </source>
</evidence>
<dbReference type="OrthoDB" id="2412677at2759"/>
<dbReference type="EMBL" id="CAJVPQ010000612">
    <property type="protein sequence ID" value="CAG8496325.1"/>
    <property type="molecule type" value="Genomic_DNA"/>
</dbReference>
<accession>A0A9N9EYC4</accession>
<name>A0A9N9EYC4_9GLOM</name>
<comment type="caution">
    <text evidence="1">The sequence shown here is derived from an EMBL/GenBank/DDBJ whole genome shotgun (WGS) entry which is preliminary data.</text>
</comment>
<proteinExistence type="predicted"/>
<protein>
    <submittedName>
        <fullName evidence="1">16578_t:CDS:1</fullName>
    </submittedName>
</protein>
<dbReference type="AlphaFoldDB" id="A0A9N9EYC4"/>
<keyword evidence="2" id="KW-1185">Reference proteome</keyword>
<gene>
    <name evidence="1" type="ORF">FCALED_LOCUS3475</name>
</gene>
<sequence>MTSSKQETLRQRILHYWRKKTCNAIEIHSLTKIPPTETIKVTGEIKRKSGSGRIKIITPNAFRVIVQYIRREPSISANSVAAKLEDVAPTQQLNIKMNFPFAH</sequence>
<organism evidence="1 2">
    <name type="scientific">Funneliformis caledonium</name>
    <dbReference type="NCBI Taxonomy" id="1117310"/>
    <lineage>
        <taxon>Eukaryota</taxon>
        <taxon>Fungi</taxon>
        <taxon>Fungi incertae sedis</taxon>
        <taxon>Mucoromycota</taxon>
        <taxon>Glomeromycotina</taxon>
        <taxon>Glomeromycetes</taxon>
        <taxon>Glomerales</taxon>
        <taxon>Glomeraceae</taxon>
        <taxon>Funneliformis</taxon>
    </lineage>
</organism>
<evidence type="ECO:0000313" key="1">
    <source>
        <dbReference type="EMBL" id="CAG8496325.1"/>
    </source>
</evidence>
<dbReference type="Proteomes" id="UP000789570">
    <property type="component" value="Unassembled WGS sequence"/>
</dbReference>